<evidence type="ECO:0000256" key="4">
    <source>
        <dbReference type="ARBA" id="ARBA00022840"/>
    </source>
</evidence>
<organism evidence="5">
    <name type="scientific">Trepomonas sp. PC1</name>
    <dbReference type="NCBI Taxonomy" id="1076344"/>
    <lineage>
        <taxon>Eukaryota</taxon>
        <taxon>Metamonada</taxon>
        <taxon>Diplomonadida</taxon>
        <taxon>Hexamitidae</taxon>
        <taxon>Hexamitinae</taxon>
        <taxon>Trepomonas</taxon>
    </lineage>
</organism>
<keyword evidence="3 5" id="KW-0347">Helicase</keyword>
<dbReference type="GO" id="GO:0016787">
    <property type="term" value="F:hydrolase activity"/>
    <property type="evidence" value="ECO:0007669"/>
    <property type="project" value="UniProtKB-KW"/>
</dbReference>
<dbReference type="GO" id="GO:0005524">
    <property type="term" value="F:ATP binding"/>
    <property type="evidence" value="ECO:0007669"/>
    <property type="project" value="UniProtKB-KW"/>
</dbReference>
<evidence type="ECO:0000256" key="1">
    <source>
        <dbReference type="ARBA" id="ARBA00022741"/>
    </source>
</evidence>
<dbReference type="PANTHER" id="PTHR18934">
    <property type="entry name" value="ATP-DEPENDENT RNA HELICASE"/>
    <property type="match status" value="1"/>
</dbReference>
<proteinExistence type="predicted"/>
<dbReference type="EMBL" id="GDID01001814">
    <property type="protein sequence ID" value="JAP94792.1"/>
    <property type="molecule type" value="Transcribed_RNA"/>
</dbReference>
<feature type="non-terminal residue" evidence="5">
    <location>
        <position position="196"/>
    </location>
</feature>
<gene>
    <name evidence="5" type="ORF">TPC1_12432</name>
</gene>
<name>A0A146KDE3_9EUKA</name>
<dbReference type="GO" id="GO:0004386">
    <property type="term" value="F:helicase activity"/>
    <property type="evidence" value="ECO:0007669"/>
    <property type="project" value="UniProtKB-KW"/>
</dbReference>
<keyword evidence="2" id="KW-0378">Hydrolase</keyword>
<evidence type="ECO:0000256" key="3">
    <source>
        <dbReference type="ARBA" id="ARBA00022806"/>
    </source>
</evidence>
<accession>A0A146KDE3</accession>
<evidence type="ECO:0000256" key="2">
    <source>
        <dbReference type="ARBA" id="ARBA00022801"/>
    </source>
</evidence>
<reference evidence="5" key="1">
    <citation type="submission" date="2015-07" db="EMBL/GenBank/DDBJ databases">
        <title>Adaptation to a free-living lifestyle via gene acquisitions in the diplomonad Trepomonas sp. PC1.</title>
        <authorList>
            <person name="Xu F."/>
            <person name="Jerlstrom-Hultqvist J."/>
            <person name="Kolisko M."/>
            <person name="Simpson A.G.B."/>
            <person name="Roger A.J."/>
            <person name="Svard S.G."/>
            <person name="Andersson J.O."/>
        </authorList>
    </citation>
    <scope>NUCLEOTIDE SEQUENCE</scope>
    <source>
        <strain evidence="5">PC1</strain>
    </source>
</reference>
<dbReference type="PANTHER" id="PTHR18934:SF99">
    <property type="entry name" value="ATP-DEPENDENT RNA HELICASE DHX37-RELATED"/>
    <property type="match status" value="1"/>
</dbReference>
<keyword evidence="4" id="KW-0067">ATP-binding</keyword>
<keyword evidence="1" id="KW-0547">Nucleotide-binding</keyword>
<protein>
    <submittedName>
        <fullName evidence="5">ATP-dependent RNA helicase</fullName>
    </submittedName>
</protein>
<feature type="non-terminal residue" evidence="5">
    <location>
        <position position="1"/>
    </location>
</feature>
<dbReference type="AlphaFoldDB" id="A0A146KDE3"/>
<dbReference type="SUPFAM" id="SSF52540">
    <property type="entry name" value="P-loop containing nucleoside triphosphate hydrolases"/>
    <property type="match status" value="1"/>
</dbReference>
<dbReference type="GO" id="GO:0003723">
    <property type="term" value="F:RNA binding"/>
    <property type="evidence" value="ECO:0007669"/>
    <property type="project" value="TreeGrafter"/>
</dbReference>
<dbReference type="InterPro" id="IPR027417">
    <property type="entry name" value="P-loop_NTPase"/>
</dbReference>
<sequence>SLLNLKKYKQSELVGSFFMKSAQNKNKRSFLKQISPLLQFQTQNQIKLIQSSILENDQFLQIENIQIQAQHNQKFLHTENNLIQTKDLLEIEKENNTKQAKFEKRTEKFPEVKRNEVQYQKMLSQREKLPVYQQKQHLLEIINKNHITIVQANTGTGKSTNIPQLLFEQQPCRILITEPRRIAAVSLAHRVADEAG</sequence>
<evidence type="ECO:0000313" key="5">
    <source>
        <dbReference type="EMBL" id="JAP94792.1"/>
    </source>
</evidence>
<dbReference type="Gene3D" id="3.40.50.300">
    <property type="entry name" value="P-loop containing nucleotide triphosphate hydrolases"/>
    <property type="match status" value="1"/>
</dbReference>